<evidence type="ECO:0000256" key="5">
    <source>
        <dbReference type="ARBA" id="ARBA00023002"/>
    </source>
</evidence>
<feature type="binding site" evidence="9">
    <location>
        <position position="219"/>
    </location>
    <ligand>
        <name>NADPH</name>
        <dbReference type="ChEBI" id="CHEBI:57783"/>
    </ligand>
</feature>
<evidence type="ECO:0000256" key="8">
    <source>
        <dbReference type="ARBA" id="ARBA00048543"/>
    </source>
</evidence>
<keyword evidence="9" id="KW-0460">Magnesium</keyword>
<dbReference type="Pfam" id="PF13288">
    <property type="entry name" value="DXPR_C"/>
    <property type="match status" value="1"/>
</dbReference>
<gene>
    <name evidence="13" type="primary">ispC</name>
    <name evidence="9" type="synonym">dxr</name>
    <name evidence="13" type="ORF">RM552_02440</name>
</gene>
<feature type="binding site" evidence="9">
    <location>
        <position position="190"/>
    </location>
    <ligand>
        <name>1-deoxy-D-xylulose 5-phosphate</name>
        <dbReference type="ChEBI" id="CHEBI:57792"/>
    </ligand>
</feature>
<dbReference type="InterPro" id="IPR013644">
    <property type="entry name" value="DXP_reductoisomerase_C"/>
</dbReference>
<comment type="caution">
    <text evidence="9">Lacks conserved residue(s) required for the propagation of feature annotation.</text>
</comment>
<evidence type="ECO:0000256" key="3">
    <source>
        <dbReference type="ARBA" id="ARBA00022723"/>
    </source>
</evidence>
<dbReference type="EMBL" id="JAVRHX010000001">
    <property type="protein sequence ID" value="MDT0593701.1"/>
    <property type="molecule type" value="Genomic_DNA"/>
</dbReference>
<dbReference type="Pfam" id="PF02670">
    <property type="entry name" value="DXP_reductoisom"/>
    <property type="match status" value="1"/>
</dbReference>
<feature type="binding site" evidence="9">
    <location>
        <position position="226"/>
    </location>
    <ligand>
        <name>1-deoxy-D-xylulose 5-phosphate</name>
        <dbReference type="ChEBI" id="CHEBI:57792"/>
    </ligand>
</feature>
<evidence type="ECO:0000313" key="13">
    <source>
        <dbReference type="EMBL" id="MDT0593701.1"/>
    </source>
</evidence>
<dbReference type="InterPro" id="IPR026877">
    <property type="entry name" value="DXPR_C"/>
</dbReference>
<organism evidence="13 14">
    <name type="scientific">Glaciecola petra</name>
    <dbReference type="NCBI Taxonomy" id="3075602"/>
    <lineage>
        <taxon>Bacteria</taxon>
        <taxon>Pseudomonadati</taxon>
        <taxon>Pseudomonadota</taxon>
        <taxon>Gammaproteobacteria</taxon>
        <taxon>Alteromonadales</taxon>
        <taxon>Alteromonadaceae</taxon>
        <taxon>Glaciecola</taxon>
    </lineage>
</organism>
<evidence type="ECO:0000256" key="7">
    <source>
        <dbReference type="ARBA" id="ARBA00023229"/>
    </source>
</evidence>
<dbReference type="Gene3D" id="3.40.50.720">
    <property type="entry name" value="NAD(P)-binding Rossmann-like Domain"/>
    <property type="match status" value="1"/>
</dbReference>
<dbReference type="SUPFAM" id="SSF69055">
    <property type="entry name" value="1-deoxy-D-xylulose-5-phosphate reductoisomerase, C-terminal domain"/>
    <property type="match status" value="1"/>
</dbReference>
<keyword evidence="7 9" id="KW-0414">Isoprene biosynthesis</keyword>
<feature type="binding site" evidence="9">
    <location>
        <position position="160"/>
    </location>
    <ligand>
        <name>Mn(2+)</name>
        <dbReference type="ChEBI" id="CHEBI:29035"/>
    </ligand>
</feature>
<feature type="binding site" evidence="9">
    <location>
        <position position="213"/>
    </location>
    <ligand>
        <name>1-deoxy-D-xylulose 5-phosphate</name>
        <dbReference type="ChEBI" id="CHEBI:57792"/>
    </ligand>
</feature>
<keyword evidence="5 9" id="KW-0560">Oxidoreductase</keyword>
<feature type="binding site" evidence="9">
    <location>
        <position position="134"/>
    </location>
    <ligand>
        <name>NADPH</name>
        <dbReference type="ChEBI" id="CHEBI:57783"/>
    </ligand>
</feature>
<dbReference type="PIRSF" id="PIRSF006205">
    <property type="entry name" value="Dxp_reductismrs"/>
    <property type="match status" value="1"/>
</dbReference>
<reference evidence="13 14" key="1">
    <citation type="submission" date="2023-09" db="EMBL/GenBank/DDBJ databases">
        <authorList>
            <person name="Rey-Velasco X."/>
        </authorList>
    </citation>
    <scope>NUCLEOTIDE SEQUENCE [LARGE SCALE GENOMIC DNA]</scope>
    <source>
        <strain evidence="13 14">P117</strain>
    </source>
</reference>
<evidence type="ECO:0000256" key="2">
    <source>
        <dbReference type="ARBA" id="ARBA00006825"/>
    </source>
</evidence>
<dbReference type="PANTHER" id="PTHR30525">
    <property type="entry name" value="1-DEOXY-D-XYLULOSE 5-PHOSPHATE REDUCTOISOMERASE"/>
    <property type="match status" value="1"/>
</dbReference>
<dbReference type="Pfam" id="PF08436">
    <property type="entry name" value="DXP_redisom_C"/>
    <property type="match status" value="1"/>
</dbReference>
<dbReference type="NCBIfam" id="NF009114">
    <property type="entry name" value="PRK12464.1"/>
    <property type="match status" value="1"/>
</dbReference>
<evidence type="ECO:0000256" key="4">
    <source>
        <dbReference type="ARBA" id="ARBA00022857"/>
    </source>
</evidence>
<protein>
    <recommendedName>
        <fullName evidence="9">1-deoxy-D-xylulose 5-phosphate reductoisomerase</fullName>
        <shortName evidence="9">DXP reductoisomerase</shortName>
        <ecNumber evidence="9">1.1.1.267</ecNumber>
    </recommendedName>
    <alternativeName>
        <fullName evidence="9">1-deoxyxylulose-5-phosphate reductoisomerase</fullName>
    </alternativeName>
    <alternativeName>
        <fullName evidence="9">2-C-methyl-D-erythritol 4-phosphate synthase</fullName>
    </alternativeName>
</protein>
<dbReference type="InterPro" id="IPR036291">
    <property type="entry name" value="NAD(P)-bd_dom_sf"/>
</dbReference>
<sequence>MHSNQSQKKQLITVLGATGSIGVNTLDVLSRHPDMFEVFALTGRSQIALLAEQVIKFKPKYAVLETEQAVNVLKEFLKDTQSNTELLFGPQALIDVSADSEVNIVMSAIVGAAGLLPTMAAVTAGKKVLLANKEALVMSGELFINNVNKFNAQLIPIDSEHNAIFQCLPSDFTYGDKTASGIAHLLLTGSGGPFRELSLSDFEAITPEQACAHPNWDMGKKISVDSASMMNKGLEFIEAKWLFGFDEKDIQVVLHPQSTIHSMVQYIDGSVIAQLGNPDMRTPIAYGLGFPRRIDAGVKTLDFNQLSDFSFSKPDPQRYPNLYLAIEACKEGQAATTALNAANEIAVEAFLGGHITFTQITQINEQTLEKQCHTKLTCIDSIIDHDHTSRLTAAQVLKEVCKC</sequence>
<comment type="catalytic activity">
    <reaction evidence="8">
        <text>2-C-methyl-D-erythritol 4-phosphate + NADP(+) = 1-deoxy-D-xylulose 5-phosphate + NADPH + H(+)</text>
        <dbReference type="Rhea" id="RHEA:13717"/>
        <dbReference type="ChEBI" id="CHEBI:15378"/>
        <dbReference type="ChEBI" id="CHEBI:57783"/>
        <dbReference type="ChEBI" id="CHEBI:57792"/>
        <dbReference type="ChEBI" id="CHEBI:58262"/>
        <dbReference type="ChEBI" id="CHEBI:58349"/>
        <dbReference type="EC" id="1.1.1.267"/>
    </reaction>
    <physiologicalReaction direction="right-to-left" evidence="8">
        <dbReference type="Rhea" id="RHEA:13719"/>
    </physiologicalReaction>
</comment>
<accession>A0ABU2ZM48</accession>
<dbReference type="Proteomes" id="UP001253545">
    <property type="component" value="Unassembled WGS sequence"/>
</dbReference>
<feature type="binding site" evidence="9">
    <location>
        <position position="21"/>
    </location>
    <ligand>
        <name>NADPH</name>
        <dbReference type="ChEBI" id="CHEBI:57783"/>
    </ligand>
</feature>
<evidence type="ECO:0000256" key="1">
    <source>
        <dbReference type="ARBA" id="ARBA00005094"/>
    </source>
</evidence>
<evidence type="ECO:0000259" key="11">
    <source>
        <dbReference type="Pfam" id="PF08436"/>
    </source>
</evidence>
<dbReference type="InterPro" id="IPR036169">
    <property type="entry name" value="DXPR_C_sf"/>
</dbReference>
<comment type="similarity">
    <text evidence="2 9">Belongs to the DXR family.</text>
</comment>
<dbReference type="PANTHER" id="PTHR30525:SF0">
    <property type="entry name" value="1-DEOXY-D-XYLULOSE 5-PHOSPHATE REDUCTOISOMERASE, CHLOROPLASTIC"/>
    <property type="match status" value="1"/>
</dbReference>
<dbReference type="GO" id="GO:0030604">
    <property type="term" value="F:1-deoxy-D-xylulose-5-phosphate reductoisomerase activity"/>
    <property type="evidence" value="ECO:0007669"/>
    <property type="project" value="UniProtKB-EC"/>
</dbReference>
<feature type="binding site" evidence="9">
    <location>
        <position position="132"/>
    </location>
    <ligand>
        <name>NADPH</name>
        <dbReference type="ChEBI" id="CHEBI:57783"/>
    </ligand>
</feature>
<feature type="domain" description="DXP reductoisomerase C-terminal" evidence="12">
    <location>
        <begin position="275"/>
        <end position="390"/>
    </location>
</feature>
<name>A0ABU2ZM48_9ALTE</name>
<keyword evidence="4 9" id="KW-0521">NADP</keyword>
<feature type="binding site" evidence="9">
    <location>
        <position position="158"/>
    </location>
    <ligand>
        <name>Mn(2+)</name>
        <dbReference type="ChEBI" id="CHEBI:29035"/>
    </ligand>
</feature>
<dbReference type="Gene3D" id="1.10.1740.10">
    <property type="match status" value="1"/>
</dbReference>
<dbReference type="InterPro" id="IPR003821">
    <property type="entry name" value="DXP_reductoisomerase"/>
</dbReference>
<evidence type="ECO:0000256" key="6">
    <source>
        <dbReference type="ARBA" id="ARBA00023211"/>
    </source>
</evidence>
<feature type="binding site" evidence="9">
    <location>
        <position position="18"/>
    </location>
    <ligand>
        <name>NADPH</name>
        <dbReference type="ChEBI" id="CHEBI:57783"/>
    </ligand>
</feature>
<dbReference type="RefSeq" id="WP_311367205.1">
    <property type="nucleotide sequence ID" value="NZ_JAVRHX010000001.1"/>
</dbReference>
<keyword evidence="6 9" id="KW-0464">Manganese</keyword>
<comment type="caution">
    <text evidence="13">The sequence shown here is derived from an EMBL/GenBank/DDBJ whole genome shotgun (WGS) entry which is preliminary data.</text>
</comment>
<feature type="binding site" evidence="9">
    <location>
        <position position="160"/>
    </location>
    <ligand>
        <name>1-deoxy-D-xylulose 5-phosphate</name>
        <dbReference type="ChEBI" id="CHEBI:57792"/>
    </ligand>
</feature>
<keyword evidence="3 9" id="KW-0479">Metal-binding</keyword>
<dbReference type="NCBIfam" id="NF003938">
    <property type="entry name" value="PRK05447.1-1"/>
    <property type="match status" value="1"/>
</dbReference>
<feature type="binding site" evidence="9">
    <location>
        <position position="133"/>
    </location>
    <ligand>
        <name>1-deoxy-D-xylulose 5-phosphate</name>
        <dbReference type="ChEBI" id="CHEBI:57792"/>
    </ligand>
</feature>
<dbReference type="InterPro" id="IPR013512">
    <property type="entry name" value="DXP_reductoisomerase_N"/>
</dbReference>
<proteinExistence type="inferred from homology"/>
<evidence type="ECO:0000259" key="10">
    <source>
        <dbReference type="Pfam" id="PF02670"/>
    </source>
</evidence>
<comment type="cofactor">
    <cofactor evidence="9">
        <name>Mg(2+)</name>
        <dbReference type="ChEBI" id="CHEBI:18420"/>
    </cofactor>
    <cofactor evidence="9">
        <name>Mn(2+)</name>
        <dbReference type="ChEBI" id="CHEBI:29035"/>
    </cofactor>
</comment>
<dbReference type="HAMAP" id="MF_00183">
    <property type="entry name" value="DXP_reductoisom"/>
    <property type="match status" value="1"/>
</dbReference>
<feature type="binding site" evidence="9">
    <location>
        <position position="159"/>
    </location>
    <ligand>
        <name>1-deoxy-D-xylulose 5-phosphate</name>
        <dbReference type="ChEBI" id="CHEBI:57792"/>
    </ligand>
</feature>
<dbReference type="SUPFAM" id="SSF51735">
    <property type="entry name" value="NAD(P)-binding Rossmann-fold domains"/>
    <property type="match status" value="1"/>
</dbReference>
<feature type="domain" description="1-deoxy-D-xylulose 5-phosphate reductoisomerase C-terminal" evidence="11">
    <location>
        <begin position="154"/>
        <end position="243"/>
    </location>
</feature>
<evidence type="ECO:0000259" key="12">
    <source>
        <dbReference type="Pfam" id="PF13288"/>
    </source>
</evidence>
<dbReference type="EC" id="1.1.1.267" evidence="9"/>
<feature type="binding site" evidence="9">
    <location>
        <position position="231"/>
    </location>
    <ligand>
        <name>1-deoxy-D-xylulose 5-phosphate</name>
        <dbReference type="ChEBI" id="CHEBI:57792"/>
    </ligand>
</feature>
<feature type="binding site" evidence="9">
    <location>
        <position position="235"/>
    </location>
    <ligand>
        <name>Mn(2+)</name>
        <dbReference type="ChEBI" id="CHEBI:29035"/>
    </ligand>
</feature>
<feature type="binding site" evidence="9">
    <location>
        <position position="235"/>
    </location>
    <ligand>
        <name>1-deoxy-D-xylulose 5-phosphate</name>
        <dbReference type="ChEBI" id="CHEBI:57792"/>
    </ligand>
</feature>
<comment type="pathway">
    <text evidence="1 9">Isoprenoid biosynthesis; isopentenyl diphosphate biosynthesis via DXP pathway; isopentenyl diphosphate from 1-deoxy-D-xylulose 5-phosphate: step 1/6.</text>
</comment>
<comment type="function">
    <text evidence="9">Catalyzes the NADPH-dependent rearrangement and reduction of 1-deoxy-D-xylulose-5-phosphate (DXP) to 2-C-methyl-D-erythritol 4-phosphate (MEP).</text>
</comment>
<feature type="binding site" evidence="9">
    <location>
        <position position="232"/>
    </location>
    <ligand>
        <name>1-deoxy-D-xylulose 5-phosphate</name>
        <dbReference type="ChEBI" id="CHEBI:57792"/>
    </ligand>
</feature>
<feature type="binding site" evidence="9">
    <location>
        <position position="20"/>
    </location>
    <ligand>
        <name>NADPH</name>
        <dbReference type="ChEBI" id="CHEBI:57783"/>
    </ligand>
</feature>
<feature type="binding site" evidence="9">
    <location>
        <position position="19"/>
    </location>
    <ligand>
        <name>NADPH</name>
        <dbReference type="ChEBI" id="CHEBI:57783"/>
    </ligand>
</feature>
<keyword evidence="14" id="KW-1185">Reference proteome</keyword>
<dbReference type="NCBIfam" id="TIGR00243">
    <property type="entry name" value="Dxr"/>
    <property type="match status" value="1"/>
</dbReference>
<dbReference type="SUPFAM" id="SSF55347">
    <property type="entry name" value="Glyceraldehyde-3-phosphate dehydrogenase-like, C-terminal domain"/>
    <property type="match status" value="1"/>
</dbReference>
<evidence type="ECO:0000256" key="9">
    <source>
        <dbReference type="HAMAP-Rule" id="MF_00183"/>
    </source>
</evidence>
<feature type="domain" description="1-deoxy-D-xylulose 5-phosphate reductoisomerase N-terminal" evidence="10">
    <location>
        <begin position="12"/>
        <end position="140"/>
    </location>
</feature>
<evidence type="ECO:0000313" key="14">
    <source>
        <dbReference type="Proteomes" id="UP001253545"/>
    </source>
</evidence>